<dbReference type="GeneID" id="81422072"/>
<dbReference type="Proteomes" id="UP001149163">
    <property type="component" value="Unassembled WGS sequence"/>
</dbReference>
<reference evidence="1" key="2">
    <citation type="journal article" date="2023" name="IMA Fungus">
        <title>Comparative genomic study of the Penicillium genus elucidates a diverse pangenome and 15 lateral gene transfer events.</title>
        <authorList>
            <person name="Petersen C."/>
            <person name="Sorensen T."/>
            <person name="Nielsen M.R."/>
            <person name="Sondergaard T.E."/>
            <person name="Sorensen J.L."/>
            <person name="Fitzpatrick D.A."/>
            <person name="Frisvad J.C."/>
            <person name="Nielsen K.L."/>
        </authorList>
    </citation>
    <scope>NUCLEOTIDE SEQUENCE</scope>
    <source>
        <strain evidence="1">IBT 26290</strain>
    </source>
</reference>
<proteinExistence type="predicted"/>
<comment type="caution">
    <text evidence="1">The sequence shown here is derived from an EMBL/GenBank/DDBJ whole genome shotgun (WGS) entry which is preliminary data.</text>
</comment>
<accession>A0A9W9IC82</accession>
<evidence type="ECO:0000313" key="2">
    <source>
        <dbReference type="Proteomes" id="UP001149163"/>
    </source>
</evidence>
<sequence>MLDQQCRSRELEAGFGVGGCFDIRGNGGVELEAQQEGAIPQSLQVDESAVGQGEVHGYLVLCLRPGSRVAHFLLQLQAARDHVKYRVDFSYNQFERIE</sequence>
<organism evidence="1 2">
    <name type="scientific">Penicillium canariense</name>
    <dbReference type="NCBI Taxonomy" id="189055"/>
    <lineage>
        <taxon>Eukaryota</taxon>
        <taxon>Fungi</taxon>
        <taxon>Dikarya</taxon>
        <taxon>Ascomycota</taxon>
        <taxon>Pezizomycotina</taxon>
        <taxon>Eurotiomycetes</taxon>
        <taxon>Eurotiomycetidae</taxon>
        <taxon>Eurotiales</taxon>
        <taxon>Aspergillaceae</taxon>
        <taxon>Penicillium</taxon>
    </lineage>
</organism>
<reference evidence="1" key="1">
    <citation type="submission" date="2022-11" db="EMBL/GenBank/DDBJ databases">
        <authorList>
            <person name="Petersen C."/>
        </authorList>
    </citation>
    <scope>NUCLEOTIDE SEQUENCE</scope>
    <source>
        <strain evidence="1">IBT 26290</strain>
    </source>
</reference>
<dbReference type="EMBL" id="JAPQKN010000001">
    <property type="protein sequence ID" value="KAJ5174894.1"/>
    <property type="molecule type" value="Genomic_DNA"/>
</dbReference>
<gene>
    <name evidence="1" type="ORF">N7482_000771</name>
</gene>
<dbReference type="RefSeq" id="XP_056546502.1">
    <property type="nucleotide sequence ID" value="XM_056682896.1"/>
</dbReference>
<keyword evidence="2" id="KW-1185">Reference proteome</keyword>
<evidence type="ECO:0000313" key="1">
    <source>
        <dbReference type="EMBL" id="KAJ5174894.1"/>
    </source>
</evidence>
<name>A0A9W9IC82_9EURO</name>
<dbReference type="AlphaFoldDB" id="A0A9W9IC82"/>
<protein>
    <submittedName>
        <fullName evidence="1">Uncharacterized protein</fullName>
    </submittedName>
</protein>